<evidence type="ECO:0000259" key="1">
    <source>
        <dbReference type="SMART" id="SM00491"/>
    </source>
</evidence>
<feature type="domain" description="ATP-dependent helicase C-terminal" evidence="1">
    <location>
        <begin position="30"/>
        <end position="174"/>
    </location>
</feature>
<dbReference type="Gene3D" id="3.40.50.300">
    <property type="entry name" value="P-loop containing nucleotide triphosphate hydrolases"/>
    <property type="match status" value="1"/>
</dbReference>
<dbReference type="GO" id="GO:0003678">
    <property type="term" value="F:DNA helicase activity"/>
    <property type="evidence" value="ECO:0007669"/>
    <property type="project" value="TreeGrafter"/>
</dbReference>
<organism evidence="2 3">
    <name type="scientific">Pristionchus entomophagus</name>
    <dbReference type="NCBI Taxonomy" id="358040"/>
    <lineage>
        <taxon>Eukaryota</taxon>
        <taxon>Metazoa</taxon>
        <taxon>Ecdysozoa</taxon>
        <taxon>Nematoda</taxon>
        <taxon>Chromadorea</taxon>
        <taxon>Rhabditida</taxon>
        <taxon>Rhabditina</taxon>
        <taxon>Diplogasteromorpha</taxon>
        <taxon>Diplogasteroidea</taxon>
        <taxon>Neodiplogasteridae</taxon>
        <taxon>Pristionchus</taxon>
    </lineage>
</organism>
<dbReference type="InterPro" id="IPR027417">
    <property type="entry name" value="P-loop_NTPase"/>
</dbReference>
<dbReference type="SMART" id="SM00491">
    <property type="entry name" value="HELICc2"/>
    <property type="match status" value="1"/>
</dbReference>
<dbReference type="GO" id="GO:0034085">
    <property type="term" value="P:establishment of sister chromatid cohesion"/>
    <property type="evidence" value="ECO:0007669"/>
    <property type="project" value="TreeGrafter"/>
</dbReference>
<evidence type="ECO:0000313" key="3">
    <source>
        <dbReference type="Proteomes" id="UP001432027"/>
    </source>
</evidence>
<dbReference type="GO" id="GO:0006139">
    <property type="term" value="P:nucleobase-containing compound metabolic process"/>
    <property type="evidence" value="ECO:0007669"/>
    <property type="project" value="InterPro"/>
</dbReference>
<dbReference type="EMBL" id="BTSX01000003">
    <property type="protein sequence ID" value="GMS89072.1"/>
    <property type="molecule type" value="Genomic_DNA"/>
</dbReference>
<protein>
    <recommendedName>
        <fullName evidence="1">ATP-dependent helicase C-terminal domain-containing protein</fullName>
    </recommendedName>
</protein>
<reference evidence="2" key="1">
    <citation type="submission" date="2023-10" db="EMBL/GenBank/DDBJ databases">
        <title>Genome assembly of Pristionchus species.</title>
        <authorList>
            <person name="Yoshida K."/>
            <person name="Sommer R.J."/>
        </authorList>
    </citation>
    <scope>NUCLEOTIDE SEQUENCE</scope>
    <source>
        <strain evidence="2">RS0144</strain>
    </source>
</reference>
<dbReference type="Pfam" id="PF13307">
    <property type="entry name" value="Helicase_C_2"/>
    <property type="match status" value="1"/>
</dbReference>
<dbReference type="GO" id="GO:0003676">
    <property type="term" value="F:nucleic acid binding"/>
    <property type="evidence" value="ECO:0007669"/>
    <property type="project" value="InterPro"/>
</dbReference>
<dbReference type="Proteomes" id="UP001432027">
    <property type="component" value="Unassembled WGS sequence"/>
</dbReference>
<dbReference type="PANTHER" id="PTHR11472">
    <property type="entry name" value="DNA REPAIR DEAD HELICASE RAD3/XP-D SUBFAMILY MEMBER"/>
    <property type="match status" value="1"/>
</dbReference>
<evidence type="ECO:0000313" key="2">
    <source>
        <dbReference type="EMBL" id="GMS89072.1"/>
    </source>
</evidence>
<dbReference type="InterPro" id="IPR006555">
    <property type="entry name" value="ATP-dep_Helicase_C"/>
</dbReference>
<gene>
    <name evidence="2" type="ORF">PENTCL1PPCAC_11247</name>
</gene>
<keyword evidence="3" id="KW-1185">Reference proteome</keyword>
<proteinExistence type="predicted"/>
<dbReference type="GO" id="GO:0016818">
    <property type="term" value="F:hydrolase activity, acting on acid anhydrides, in phosphorus-containing anhydrides"/>
    <property type="evidence" value="ECO:0007669"/>
    <property type="project" value="InterPro"/>
</dbReference>
<name>A0AAV5T3F0_9BILA</name>
<feature type="non-terminal residue" evidence="2">
    <location>
        <position position="1"/>
    </location>
</feature>
<accession>A0AAV5T3F0</accession>
<dbReference type="InterPro" id="IPR045028">
    <property type="entry name" value="DinG/Rad3-like"/>
</dbReference>
<comment type="caution">
    <text evidence="2">The sequence shown here is derived from an EMBL/GenBank/DDBJ whole genome shotgun (WGS) entry which is preliminary data.</text>
</comment>
<sequence length="209" mass="23417">SRQVLSSLSSSLLSLIRLSPSGSVIFFPSYSFLATFLSHCEKTSQMKEFESVKSLFTEKKGTQDASKLLVEYSRAARSSKGALLLAVMGGRLSEGINFNDELGRCVIIVGLPYANRGSVELQERMKYLDGQKMGRGNELYESLCWHAVNQAVGRALRHRNDWASIILVDHRFMSAGEGKISAWLSPRINRPKSWNEVTTRLVSFYDSKK</sequence>
<dbReference type="PANTHER" id="PTHR11472:SF41">
    <property type="entry name" value="ATP-DEPENDENT DNA HELICASE DDX11-RELATED"/>
    <property type="match status" value="1"/>
</dbReference>
<dbReference type="GO" id="GO:0005524">
    <property type="term" value="F:ATP binding"/>
    <property type="evidence" value="ECO:0007669"/>
    <property type="project" value="InterPro"/>
</dbReference>
<dbReference type="AlphaFoldDB" id="A0AAV5T3F0"/>
<dbReference type="GO" id="GO:0005634">
    <property type="term" value="C:nucleus"/>
    <property type="evidence" value="ECO:0007669"/>
    <property type="project" value="TreeGrafter"/>
</dbReference>